<dbReference type="Pfam" id="PF10825">
    <property type="entry name" value="DUF2752"/>
    <property type="match status" value="1"/>
</dbReference>
<keyword evidence="1" id="KW-0472">Membrane</keyword>
<gene>
    <name evidence="2" type="ordered locus">Tfu_1163</name>
</gene>
<feature type="transmembrane region" description="Helical" evidence="1">
    <location>
        <begin position="74"/>
        <end position="96"/>
    </location>
</feature>
<dbReference type="KEGG" id="tfu:Tfu_1163"/>
<dbReference type="HOGENOM" id="CLU_098258_1_0_11"/>
<evidence type="ECO:0000256" key="1">
    <source>
        <dbReference type="SAM" id="Phobius"/>
    </source>
</evidence>
<accession>Q47QR6</accession>
<dbReference type="EMBL" id="CP000088">
    <property type="protein sequence ID" value="AAZ55201.1"/>
    <property type="molecule type" value="Genomic_DNA"/>
</dbReference>
<feature type="transmembrane region" description="Helical" evidence="1">
    <location>
        <begin position="16"/>
        <end position="36"/>
    </location>
</feature>
<proteinExistence type="predicted"/>
<sequence length="154" mass="16677">MVEPSIPERRRRLHPAAAPLALGVLGLLGAVVVHVVDPNVPGRYPVCPWLTVTGTYCPGCGTTRALHALTYFDIVGAAQMNLLLLAVLPFLAFAYVRWVYRSFRPPPTPPAPPAPLHPFWTWALPGAILVFWVVRNLPFATFLAPGGVPAPILS</sequence>
<name>Q47QR6_THEFY</name>
<protein>
    <submittedName>
        <fullName evidence="2">Putative membrane protein</fullName>
    </submittedName>
</protein>
<dbReference type="eggNOG" id="ENOG5032Y7G">
    <property type="taxonomic scope" value="Bacteria"/>
</dbReference>
<dbReference type="InterPro" id="IPR021215">
    <property type="entry name" value="DUF2752"/>
</dbReference>
<reference evidence="2" key="1">
    <citation type="submission" date="2005-07" db="EMBL/GenBank/DDBJ databases">
        <title>Complete sequence of Thermobifida fusca YX.</title>
        <authorList>
            <consortium name="US DOE Joint Genome Institute"/>
            <person name="Copeland A."/>
            <person name="Lucas S."/>
            <person name="Lapidus A."/>
            <person name="Barry K."/>
            <person name="Detter J.C."/>
            <person name="Glavina T."/>
            <person name="Hammon N."/>
            <person name="Israni S."/>
            <person name="Pitluck S."/>
            <person name="Di Bartolo G."/>
            <person name="Chain P."/>
            <person name="Schmutz J."/>
            <person name="Larimer F."/>
            <person name="Land M."/>
            <person name="Lykidis A."/>
            <person name="Richardson P."/>
        </authorList>
    </citation>
    <scope>NUCLEOTIDE SEQUENCE</scope>
    <source>
        <strain evidence="2">YX</strain>
    </source>
</reference>
<evidence type="ECO:0000313" key="2">
    <source>
        <dbReference type="EMBL" id="AAZ55201.1"/>
    </source>
</evidence>
<dbReference type="OrthoDB" id="5966662at2"/>
<keyword evidence="1" id="KW-0812">Transmembrane</keyword>
<dbReference type="RefSeq" id="WP_011291610.1">
    <property type="nucleotide sequence ID" value="NC_007333.1"/>
</dbReference>
<dbReference type="AlphaFoldDB" id="Q47QR6"/>
<organism evidence="2">
    <name type="scientific">Thermobifida fusca (strain YX)</name>
    <dbReference type="NCBI Taxonomy" id="269800"/>
    <lineage>
        <taxon>Bacteria</taxon>
        <taxon>Bacillati</taxon>
        <taxon>Actinomycetota</taxon>
        <taxon>Actinomycetes</taxon>
        <taxon>Streptosporangiales</taxon>
        <taxon>Nocardiopsidaceae</taxon>
        <taxon>Thermobifida</taxon>
    </lineage>
</organism>
<dbReference type="STRING" id="269800.Tfu_1163"/>
<keyword evidence="1" id="KW-1133">Transmembrane helix</keyword>